<reference evidence="2" key="3">
    <citation type="submission" date="2010-09" db="EMBL/GenBank/DDBJ databases">
        <title>Annotation of Gaeumannomyces graminis var. tritici R3-111a-1.</title>
        <authorList>
            <consortium name="The Broad Institute Genome Sequencing Platform"/>
            <person name="Ma L.-J."/>
            <person name="Dead R."/>
            <person name="Young S.K."/>
            <person name="Zeng Q."/>
            <person name="Gargeya S."/>
            <person name="Fitzgerald M."/>
            <person name="Haas B."/>
            <person name="Abouelleil A."/>
            <person name="Alvarado L."/>
            <person name="Arachchi H.M."/>
            <person name="Berlin A."/>
            <person name="Brown A."/>
            <person name="Chapman S.B."/>
            <person name="Chen Z."/>
            <person name="Dunbar C."/>
            <person name="Freedman E."/>
            <person name="Gearin G."/>
            <person name="Gellesch M."/>
            <person name="Goldberg J."/>
            <person name="Griggs A."/>
            <person name="Gujja S."/>
            <person name="Heiman D."/>
            <person name="Howarth C."/>
            <person name="Larson L."/>
            <person name="Lui A."/>
            <person name="MacDonald P.J.P."/>
            <person name="Mehta T."/>
            <person name="Montmayeur A."/>
            <person name="Murphy C."/>
            <person name="Neiman D."/>
            <person name="Pearson M."/>
            <person name="Priest M."/>
            <person name="Roberts A."/>
            <person name="Saif S."/>
            <person name="Shea T."/>
            <person name="Shenoy N."/>
            <person name="Sisk P."/>
            <person name="Stolte C."/>
            <person name="Sykes S."/>
            <person name="Yandava C."/>
            <person name="Wortman J."/>
            <person name="Nusbaum C."/>
            <person name="Birren B."/>
        </authorList>
    </citation>
    <scope>NUCLEOTIDE SEQUENCE</scope>
    <source>
        <strain evidence="2">R3-111a-1</strain>
    </source>
</reference>
<reference evidence="4" key="1">
    <citation type="submission" date="2010-07" db="EMBL/GenBank/DDBJ databases">
        <title>The genome sequence of Gaeumannomyces graminis var. tritici strain R3-111a-1.</title>
        <authorList>
            <consortium name="The Broad Institute Genome Sequencing Platform"/>
            <person name="Ma L.-J."/>
            <person name="Dead R."/>
            <person name="Young S."/>
            <person name="Zeng Q."/>
            <person name="Koehrsen M."/>
            <person name="Alvarado L."/>
            <person name="Berlin A."/>
            <person name="Chapman S.B."/>
            <person name="Chen Z."/>
            <person name="Freedman E."/>
            <person name="Gellesch M."/>
            <person name="Goldberg J."/>
            <person name="Griggs A."/>
            <person name="Gujja S."/>
            <person name="Heilman E.R."/>
            <person name="Heiman D."/>
            <person name="Hepburn T."/>
            <person name="Howarth C."/>
            <person name="Jen D."/>
            <person name="Larson L."/>
            <person name="Mehta T."/>
            <person name="Neiman D."/>
            <person name="Pearson M."/>
            <person name="Roberts A."/>
            <person name="Saif S."/>
            <person name="Shea T."/>
            <person name="Shenoy N."/>
            <person name="Sisk P."/>
            <person name="Stolte C."/>
            <person name="Sykes S."/>
            <person name="Walk T."/>
            <person name="White J."/>
            <person name="Yandava C."/>
            <person name="Haas B."/>
            <person name="Nusbaum C."/>
            <person name="Birren B."/>
        </authorList>
    </citation>
    <scope>NUCLEOTIDE SEQUENCE [LARGE SCALE GENOMIC DNA]</scope>
    <source>
        <strain evidence="4">R3-111a-1</strain>
    </source>
</reference>
<gene>
    <name evidence="3" type="primary">20349076</name>
    <name evidence="2" type="ORF">GGTG_08618</name>
</gene>
<keyword evidence="4" id="KW-1185">Reference proteome</keyword>
<dbReference type="VEuPathDB" id="FungiDB:GGTG_08618"/>
<organism evidence="2">
    <name type="scientific">Gaeumannomyces tritici (strain R3-111a-1)</name>
    <name type="common">Wheat and barley take-all root rot fungus</name>
    <name type="synonym">Gaeumannomyces graminis var. tritici</name>
    <dbReference type="NCBI Taxonomy" id="644352"/>
    <lineage>
        <taxon>Eukaryota</taxon>
        <taxon>Fungi</taxon>
        <taxon>Dikarya</taxon>
        <taxon>Ascomycota</taxon>
        <taxon>Pezizomycotina</taxon>
        <taxon>Sordariomycetes</taxon>
        <taxon>Sordariomycetidae</taxon>
        <taxon>Magnaporthales</taxon>
        <taxon>Magnaporthaceae</taxon>
        <taxon>Gaeumannomyces</taxon>
    </lineage>
</organism>
<protein>
    <submittedName>
        <fullName evidence="2 3">Uncharacterized protein</fullName>
    </submittedName>
</protein>
<dbReference type="AlphaFoldDB" id="J3P532"/>
<dbReference type="EnsemblFungi" id="EJT74780">
    <property type="protein sequence ID" value="EJT74780"/>
    <property type="gene ID" value="GGTG_08618"/>
</dbReference>
<feature type="compositionally biased region" description="Polar residues" evidence="1">
    <location>
        <begin position="62"/>
        <end position="85"/>
    </location>
</feature>
<feature type="region of interest" description="Disordered" evidence="1">
    <location>
        <begin position="18"/>
        <end position="88"/>
    </location>
</feature>
<reference evidence="3" key="4">
    <citation type="journal article" date="2015" name="G3 (Bethesda)">
        <title>Genome sequences of three phytopathogenic species of the Magnaporthaceae family of fungi.</title>
        <authorList>
            <person name="Okagaki L.H."/>
            <person name="Nunes C.C."/>
            <person name="Sailsbery J."/>
            <person name="Clay B."/>
            <person name="Brown D."/>
            <person name="John T."/>
            <person name="Oh Y."/>
            <person name="Young N."/>
            <person name="Fitzgerald M."/>
            <person name="Haas B.J."/>
            <person name="Zeng Q."/>
            <person name="Young S."/>
            <person name="Adiconis X."/>
            <person name="Fan L."/>
            <person name="Levin J.Z."/>
            <person name="Mitchell T.K."/>
            <person name="Okubara P.A."/>
            <person name="Farman M.L."/>
            <person name="Kohn L.M."/>
            <person name="Birren B."/>
            <person name="Ma L.-J."/>
            <person name="Dean R.A."/>
        </authorList>
    </citation>
    <scope>NUCLEOTIDE SEQUENCE</scope>
    <source>
        <strain evidence="3">R3-111a-1</strain>
    </source>
</reference>
<evidence type="ECO:0000256" key="1">
    <source>
        <dbReference type="SAM" id="MobiDB-lite"/>
    </source>
</evidence>
<reference evidence="2" key="2">
    <citation type="submission" date="2010-07" db="EMBL/GenBank/DDBJ databases">
        <authorList>
            <consortium name="The Broad Institute Genome Sequencing Platform"/>
            <consortium name="Broad Institute Genome Sequencing Center for Infectious Disease"/>
            <person name="Ma L.-J."/>
            <person name="Dead R."/>
            <person name="Young S."/>
            <person name="Zeng Q."/>
            <person name="Koehrsen M."/>
            <person name="Alvarado L."/>
            <person name="Berlin A."/>
            <person name="Chapman S.B."/>
            <person name="Chen Z."/>
            <person name="Freedman E."/>
            <person name="Gellesch M."/>
            <person name="Goldberg J."/>
            <person name="Griggs A."/>
            <person name="Gujja S."/>
            <person name="Heilman E.R."/>
            <person name="Heiman D."/>
            <person name="Hepburn T."/>
            <person name="Howarth C."/>
            <person name="Jen D."/>
            <person name="Larson L."/>
            <person name="Mehta T."/>
            <person name="Neiman D."/>
            <person name="Pearson M."/>
            <person name="Roberts A."/>
            <person name="Saif S."/>
            <person name="Shea T."/>
            <person name="Shenoy N."/>
            <person name="Sisk P."/>
            <person name="Stolte C."/>
            <person name="Sykes S."/>
            <person name="Walk T."/>
            <person name="White J."/>
            <person name="Yandava C."/>
            <person name="Haas B."/>
            <person name="Nusbaum C."/>
            <person name="Birren B."/>
        </authorList>
    </citation>
    <scope>NUCLEOTIDE SEQUENCE</scope>
    <source>
        <strain evidence="2">R3-111a-1</strain>
    </source>
</reference>
<name>J3P532_GAET3</name>
<accession>J3P532</accession>
<dbReference type="EMBL" id="GL385398">
    <property type="protein sequence ID" value="EJT74780.1"/>
    <property type="molecule type" value="Genomic_DNA"/>
</dbReference>
<dbReference type="RefSeq" id="XP_009224724.1">
    <property type="nucleotide sequence ID" value="XM_009226460.1"/>
</dbReference>
<dbReference type="GeneID" id="20349076"/>
<evidence type="ECO:0000313" key="2">
    <source>
        <dbReference type="EMBL" id="EJT74780.1"/>
    </source>
</evidence>
<evidence type="ECO:0000313" key="3">
    <source>
        <dbReference type="EnsemblFungi" id="EJT74780"/>
    </source>
</evidence>
<feature type="compositionally biased region" description="Basic and acidic residues" evidence="1">
    <location>
        <begin position="18"/>
        <end position="41"/>
    </location>
</feature>
<reference evidence="3" key="5">
    <citation type="submission" date="2018-04" db="UniProtKB">
        <authorList>
            <consortium name="EnsemblFungi"/>
        </authorList>
    </citation>
    <scope>IDENTIFICATION</scope>
    <source>
        <strain evidence="3">R3-111a-1</strain>
    </source>
</reference>
<proteinExistence type="predicted"/>
<dbReference type="HOGENOM" id="CLU_1256086_0_0_1"/>
<sequence>METWRRCIQTANRERRAVADLDTERGLLDSREPRPPKRRLSDPTPAQYPYRSALGVEKKKSPASNAKSFVVPSSHNESPRISASPPTGHRCLYSRRCGRMSNIEPRNRPRRRNISGSDHSEAFVVVTCSLFPHRKQPQIPRCLRLPWAALPALAHRSAPRYLISATVPGISSKVPVGSHGAREKVWTAIYSHHHKKKKKKKRAHPEDFGTPAKRKTLLWL</sequence>
<dbReference type="Proteomes" id="UP000006039">
    <property type="component" value="Unassembled WGS sequence"/>
</dbReference>
<evidence type="ECO:0000313" key="4">
    <source>
        <dbReference type="Proteomes" id="UP000006039"/>
    </source>
</evidence>